<dbReference type="SMART" id="SM00369">
    <property type="entry name" value="LRR_TYP"/>
    <property type="match status" value="5"/>
</dbReference>
<feature type="compositionally biased region" description="Basic and acidic residues" evidence="5">
    <location>
        <begin position="122"/>
        <end position="135"/>
    </location>
</feature>
<evidence type="ECO:0000256" key="6">
    <source>
        <dbReference type="SAM" id="Phobius"/>
    </source>
</evidence>
<protein>
    <recommendedName>
        <fullName evidence="7">Carrier domain-containing protein</fullName>
    </recommendedName>
</protein>
<dbReference type="Gene3D" id="3.40.50.720">
    <property type="entry name" value="NAD(P)-binding Rossmann-like Domain"/>
    <property type="match status" value="1"/>
</dbReference>
<dbReference type="Gene3D" id="3.40.50.12780">
    <property type="entry name" value="N-terminal domain of ligase-like"/>
    <property type="match status" value="1"/>
</dbReference>
<feature type="transmembrane region" description="Helical" evidence="6">
    <location>
        <begin position="414"/>
        <end position="434"/>
    </location>
</feature>
<name>A0AA36HKM5_9DINO</name>
<evidence type="ECO:0000313" key="9">
    <source>
        <dbReference type="Proteomes" id="UP001178507"/>
    </source>
</evidence>
<keyword evidence="9" id="KW-1185">Reference proteome</keyword>
<dbReference type="SUPFAM" id="SSF51735">
    <property type="entry name" value="NAD(P)-binding Rossmann-fold domains"/>
    <property type="match status" value="1"/>
</dbReference>
<reference evidence="8" key="1">
    <citation type="submission" date="2023-08" db="EMBL/GenBank/DDBJ databases">
        <authorList>
            <person name="Chen Y."/>
            <person name="Shah S."/>
            <person name="Dougan E. K."/>
            <person name="Thang M."/>
            <person name="Chan C."/>
        </authorList>
    </citation>
    <scope>NUCLEOTIDE SEQUENCE</scope>
</reference>
<dbReference type="PROSITE" id="PS50075">
    <property type="entry name" value="CARRIER"/>
    <property type="match status" value="1"/>
</dbReference>
<dbReference type="InterPro" id="IPR032675">
    <property type="entry name" value="LRR_dom_sf"/>
</dbReference>
<feature type="transmembrane region" description="Helical" evidence="6">
    <location>
        <begin position="337"/>
        <end position="361"/>
    </location>
</feature>
<dbReference type="InterPro" id="IPR018490">
    <property type="entry name" value="cNMP-bd_dom_sf"/>
</dbReference>
<dbReference type="SMART" id="SM00365">
    <property type="entry name" value="LRR_SD22"/>
    <property type="match status" value="4"/>
</dbReference>
<dbReference type="InterPro" id="IPR014710">
    <property type="entry name" value="RmlC-like_jellyroll"/>
</dbReference>
<dbReference type="InterPro" id="IPR013968">
    <property type="entry name" value="PKS_KR"/>
</dbReference>
<dbReference type="Gene3D" id="1.10.1200.10">
    <property type="entry name" value="ACP-like"/>
    <property type="match status" value="1"/>
</dbReference>
<dbReference type="SUPFAM" id="SSF51206">
    <property type="entry name" value="cAMP-binding domain-like"/>
    <property type="match status" value="1"/>
</dbReference>
<dbReference type="GO" id="GO:0005737">
    <property type="term" value="C:cytoplasm"/>
    <property type="evidence" value="ECO:0007669"/>
    <property type="project" value="TreeGrafter"/>
</dbReference>
<proteinExistence type="predicted"/>
<keyword evidence="6" id="KW-0472">Membrane</keyword>
<keyword evidence="4" id="KW-0677">Repeat</keyword>
<keyword evidence="6" id="KW-0812">Transmembrane</keyword>
<evidence type="ECO:0000256" key="2">
    <source>
        <dbReference type="ARBA" id="ARBA00022553"/>
    </source>
</evidence>
<feature type="domain" description="Carrier" evidence="7">
    <location>
        <begin position="1638"/>
        <end position="1712"/>
    </location>
</feature>
<keyword evidence="3" id="KW-0433">Leucine-rich repeat</keyword>
<dbReference type="InterPro" id="IPR020806">
    <property type="entry name" value="PKS_PP-bd"/>
</dbReference>
<dbReference type="PANTHER" id="PTHR48051:SF54">
    <property type="entry name" value="LEUCINE-RICH REPEAT-CONTAINING PROTEIN"/>
    <property type="match status" value="1"/>
</dbReference>
<feature type="compositionally biased region" description="Polar residues" evidence="5">
    <location>
        <begin position="1"/>
        <end position="17"/>
    </location>
</feature>
<keyword evidence="6" id="KW-1133">Transmembrane helix</keyword>
<dbReference type="InterPro" id="IPR009081">
    <property type="entry name" value="PP-bd_ACP"/>
</dbReference>
<dbReference type="InterPro" id="IPR042099">
    <property type="entry name" value="ANL_N_sf"/>
</dbReference>
<dbReference type="SMART" id="SM00823">
    <property type="entry name" value="PKS_PP"/>
    <property type="match status" value="1"/>
</dbReference>
<feature type="transmembrane region" description="Helical" evidence="6">
    <location>
        <begin position="265"/>
        <end position="285"/>
    </location>
</feature>
<dbReference type="Gene3D" id="3.80.10.10">
    <property type="entry name" value="Ribonuclease Inhibitor"/>
    <property type="match status" value="2"/>
</dbReference>
<dbReference type="Pfam" id="PF00550">
    <property type="entry name" value="PP-binding"/>
    <property type="match status" value="1"/>
</dbReference>
<keyword evidence="2" id="KW-0597">Phosphoprotein</keyword>
<dbReference type="GO" id="GO:0031177">
    <property type="term" value="F:phosphopantetheine binding"/>
    <property type="evidence" value="ECO:0007669"/>
    <property type="project" value="InterPro"/>
</dbReference>
<organism evidence="8 9">
    <name type="scientific">Effrenium voratum</name>
    <dbReference type="NCBI Taxonomy" id="2562239"/>
    <lineage>
        <taxon>Eukaryota</taxon>
        <taxon>Sar</taxon>
        <taxon>Alveolata</taxon>
        <taxon>Dinophyceae</taxon>
        <taxon>Suessiales</taxon>
        <taxon>Symbiodiniaceae</taxon>
        <taxon>Effrenium</taxon>
    </lineage>
</organism>
<dbReference type="PANTHER" id="PTHR48051">
    <property type="match status" value="1"/>
</dbReference>
<dbReference type="SUPFAM" id="SSF56801">
    <property type="entry name" value="Acetyl-CoA synthetase-like"/>
    <property type="match status" value="1"/>
</dbReference>
<evidence type="ECO:0000256" key="3">
    <source>
        <dbReference type="ARBA" id="ARBA00022614"/>
    </source>
</evidence>
<dbReference type="InterPro" id="IPR036291">
    <property type="entry name" value="NAD(P)-bd_dom_sf"/>
</dbReference>
<dbReference type="PROSITE" id="PS51450">
    <property type="entry name" value="LRR"/>
    <property type="match status" value="5"/>
</dbReference>
<accession>A0AA36HKM5</accession>
<dbReference type="SUPFAM" id="SSF52058">
    <property type="entry name" value="L domain-like"/>
    <property type="match status" value="1"/>
</dbReference>
<keyword evidence="1" id="KW-0596">Phosphopantetheine</keyword>
<feature type="transmembrane region" description="Helical" evidence="6">
    <location>
        <begin position="210"/>
        <end position="231"/>
    </location>
</feature>
<dbReference type="Gene3D" id="1.10.287.70">
    <property type="match status" value="1"/>
</dbReference>
<comment type="caution">
    <text evidence="8">The sequence shown here is derived from an EMBL/GenBank/DDBJ whole genome shotgun (WGS) entry which is preliminary data.</text>
</comment>
<dbReference type="InterPro" id="IPR003591">
    <property type="entry name" value="Leu-rich_rpt_typical-subtyp"/>
</dbReference>
<evidence type="ECO:0000256" key="1">
    <source>
        <dbReference type="ARBA" id="ARBA00022450"/>
    </source>
</evidence>
<dbReference type="Proteomes" id="UP001178507">
    <property type="component" value="Unassembled WGS sequence"/>
</dbReference>
<feature type="transmembrane region" description="Helical" evidence="6">
    <location>
        <begin position="237"/>
        <end position="258"/>
    </location>
</feature>
<dbReference type="SUPFAM" id="SSF47336">
    <property type="entry name" value="ACP-like"/>
    <property type="match status" value="1"/>
</dbReference>
<evidence type="ECO:0000256" key="4">
    <source>
        <dbReference type="ARBA" id="ARBA00022737"/>
    </source>
</evidence>
<evidence type="ECO:0000313" key="8">
    <source>
        <dbReference type="EMBL" id="CAJ1370857.1"/>
    </source>
</evidence>
<evidence type="ECO:0000259" key="7">
    <source>
        <dbReference type="PROSITE" id="PS50075"/>
    </source>
</evidence>
<dbReference type="SMART" id="SM00822">
    <property type="entry name" value="PKS_KR"/>
    <property type="match status" value="1"/>
</dbReference>
<dbReference type="InterPro" id="IPR001611">
    <property type="entry name" value="Leu-rich_rpt"/>
</dbReference>
<dbReference type="EMBL" id="CAUJNA010000040">
    <property type="protein sequence ID" value="CAJ1370857.1"/>
    <property type="molecule type" value="Genomic_DNA"/>
</dbReference>
<dbReference type="InterPro" id="IPR057326">
    <property type="entry name" value="KR_dom"/>
</dbReference>
<dbReference type="SUPFAM" id="SSF81324">
    <property type="entry name" value="Voltage-gated potassium channels"/>
    <property type="match status" value="1"/>
</dbReference>
<evidence type="ECO:0000256" key="5">
    <source>
        <dbReference type="SAM" id="MobiDB-lite"/>
    </source>
</evidence>
<dbReference type="InterPro" id="IPR036736">
    <property type="entry name" value="ACP-like_sf"/>
</dbReference>
<sequence>MQHSTDPSSDLQHSGLAQANMPASVFAEQEDTPSANSPIAKVAFDAGQTLDDVILQIRALIQGLVDAKASAGPVLVGLNSPPPIASPSSSCPIVPPLSLQVVLPVSSPDLPVPAAAQPDPTTEARHVPEPEDALPRRKTSTLSAFNAPGRMSKRHPSHFSRASKVGRFELRAGWEVFPDSPVYSTTNSGRLQLQSETPVNWPGVNRFRRVWAGLAVALIAKDCFSVPLMPFGTDMTFWSFDILAAIFWTLNLPVSCWLARSKATVWPLFLAQTLVELVLIAPTFVDLLNHGQPHPLQSILRVLQLFRLLQASHWYKITGMSHMVREWLRHRSREFRAFWNIASIMLIGVLLIHLITCMWFAAGVGGEDSWVDELDITDKSWQQQYLLSFEWAIGRLPPSHLPENMKLARRSERFVALLGTGLMILFGSIFTSMITNDISDIRRAHRERKEADYHVRDYLRIFPVSPELEEHLKQYLQRAPKVQQPSKVVIENVLPEYLFKELCHEALSPVLKQHSFFRTLCSKHPAVQYALCKELQDWHVVPQEILFSAGPLCERMLLMVHGDIKYTRMDEAAVIHGSMRGSIALQSVLPTNEVPAESHVLHAGHWICEPCLWTAWAYVGKAASLSTATLVCLSPDKLIMATEDHKDAAALIAAHARKFVAQLNDTPLEELSDTLGFSASCVGTSALSVPNCSRVRLLSGASFPVDGNQTLKLHMPCPQNWPCYASGGKLKTQHKLLPDFLTAEHSSGFSFHEAESLVFVSYLHLQTCAQHLATGLRRLPDRCVILDPDLSRRQTILSFWGCLIAGLRPCLVQGDLLRAWEQLGRPSILSDSASFKHPCKVDLSLLQSTGQSATLTQPMHQSVFASQSSLSSHAFHVICSGHLYSYSHEAVLANALAINGLASTSTRRLSWMPVTSAFVILSHCAAVLCGASEVHCDGSEPRRLLPLLRATRCDLLAAPLIFFRRALGLVRSGAGAGLAGSFATWLLGEAGAAWEEFRSLVRAPTYQVLVAPWGTVLAQDGCPLPGLEMRYGCGQPGNHSHPGNHNHPSHVRGLVALPAASASVSKGWVPLEQKQPELVHVSGVTYTSDEIEAAVELAPEVLPGSAVAMDMAGLVVFFVPSNAAACCAEKSVQALKSHLALSLGIHARFNPLAACKTPRAPDGAPLRGPLRELEPYSSQSLPDDWILEEDFKASAVQEDEDALEERMEGVEVPASSSKTYLLVQAASTLTVAPALRAGGATIIESCCEGAAEVLETLDGEVVVVNLLQCGDDSEGSAVSCFIGLLRSWERRHNDTKIPLLRILCVSVGRHPRVGPAKDPRKHFLSGVLLCALAELPWLRARQLDVGASSLPEAVLQELSDFGDLDDHPEVLVDEGHRLLRRLKSVKLSKKASPERLRAALLAGGAGGVGTLWASHLNADSLILLGRAPASRKHALQLLEAGTAAVRYLQVDVGNKEHLRAALRDLPDLPALDLAANLCESFPAPRPVLELQTLEGPKAKLRAAQNFIEILTELQTQRRKLPVLFTSTAVSVMGAPRLGEYAAGARAVEALCAQHASGRLEVRCAALSAWDGVGITQRFPALAQAAPGAGLHVLSPRLGVLALEAVLGLTSVVAVGLDAAHPRLLPLTGGKARSSLTVTSLPGCVEVVQAAVRKVLSREAQLADSFVELGMDSMTSMSLHSALCDSSGQVLPLSIFYEQPTVLEVATFLHGKSGTGAEGAETGLESLLEDVEARRSYYLSLARDAFARGNLQAARQNARLAAGGHAGLTALALLAACGTHGRSLWAASCAARGADHVDSAVALARLALEANAKPMSDKLVEGENGEELEEGESEEAREIILDFEGDWSAAFAQQRRRFMLAITWVSGAGWATIGFSGAVLDLGKGFQQLTFLNLDGQQLESVSCLGMLKRLEVLKLRRNLISVVPDSLGQLGSLRELWLTCNALRDLPEVSWPKLQVLCLERNRFARLPALAQLRKLQQLGLDEQQPGLTGSSGSSGSGSLTSALVLPILSVLRGRNCGHESLPGLQCPNLNSLFWANNGLQAIPLLNSSLRLLDLAHNQISCISENIFELHVLRDLSLAGNRLQQLPDLSKLKGLQQLWLHGNLLESLPSLDENRNLAILELHHNRLQSLPSLSKLQKLNWLFAHGNLLSDVGLFRDLANLPRLKVVGLGCNRLPLHDLDLQHLRASFGLAWNPGLTQELLTEALTTTEIHWDLMAEKVQEILVITFSAQGAPVAQGQAEVRALRDAFLKVDALYVCDPANAWFLQDPTLQWRGLEYFEERISRITSRYRRVFAWGGSMGGSRLTPGHPSHRHPCVSSSGDECRMPRVGGMCSCMSALRTTQTIDMLPRFPTPWCTFMKLQTTTP</sequence>
<dbReference type="SMART" id="SM00364">
    <property type="entry name" value="LRR_BAC"/>
    <property type="match status" value="7"/>
</dbReference>
<gene>
    <name evidence="8" type="ORF">EVOR1521_LOCUS1324</name>
</gene>
<feature type="region of interest" description="Disordered" evidence="5">
    <location>
        <begin position="110"/>
        <end position="139"/>
    </location>
</feature>
<dbReference type="Pfam" id="PF08659">
    <property type="entry name" value="KR"/>
    <property type="match status" value="1"/>
</dbReference>
<dbReference type="Gene3D" id="2.60.120.10">
    <property type="entry name" value="Jelly Rolls"/>
    <property type="match status" value="1"/>
</dbReference>
<feature type="region of interest" description="Disordered" evidence="5">
    <location>
        <begin position="1"/>
        <end position="32"/>
    </location>
</feature>
<dbReference type="InterPro" id="IPR050216">
    <property type="entry name" value="LRR_domain-containing"/>
</dbReference>